<evidence type="ECO:0000313" key="2">
    <source>
        <dbReference type="Proteomes" id="UP000593567"/>
    </source>
</evidence>
<proteinExistence type="predicted"/>
<organism evidence="1 2">
    <name type="scientific">Bugula neritina</name>
    <name type="common">Brown bryozoan</name>
    <name type="synonym">Sertularia neritina</name>
    <dbReference type="NCBI Taxonomy" id="10212"/>
    <lineage>
        <taxon>Eukaryota</taxon>
        <taxon>Metazoa</taxon>
        <taxon>Spiralia</taxon>
        <taxon>Lophotrochozoa</taxon>
        <taxon>Bryozoa</taxon>
        <taxon>Gymnolaemata</taxon>
        <taxon>Cheilostomatida</taxon>
        <taxon>Flustrina</taxon>
        <taxon>Buguloidea</taxon>
        <taxon>Bugulidae</taxon>
        <taxon>Bugula</taxon>
    </lineage>
</organism>
<protein>
    <submittedName>
        <fullName evidence="1">Uncharacterized protein</fullName>
    </submittedName>
</protein>
<accession>A0A7J7JVE7</accession>
<keyword evidence="2" id="KW-1185">Reference proteome</keyword>
<name>A0A7J7JVE7_BUGNE</name>
<dbReference type="Proteomes" id="UP000593567">
    <property type="component" value="Unassembled WGS sequence"/>
</dbReference>
<reference evidence="1" key="1">
    <citation type="submission" date="2020-06" db="EMBL/GenBank/DDBJ databases">
        <title>Draft genome of Bugula neritina, a colonial animal packing powerful symbionts and potential medicines.</title>
        <authorList>
            <person name="Rayko M."/>
        </authorList>
    </citation>
    <scope>NUCLEOTIDE SEQUENCE [LARGE SCALE GENOMIC DNA]</scope>
    <source>
        <strain evidence="1">Kwan_BN1</strain>
    </source>
</reference>
<gene>
    <name evidence="1" type="ORF">EB796_011763</name>
</gene>
<sequence length="90" mass="10583">MGNRGASFNRYEDALDSANNQPLYGSKNIEAPHVKDNCQYKRQRNHLVRYCKCGKFKNGERKKHNNINCHYARWKDQNTSKVYLILKCSC</sequence>
<comment type="caution">
    <text evidence="1">The sequence shown here is derived from an EMBL/GenBank/DDBJ whole genome shotgun (WGS) entry which is preliminary data.</text>
</comment>
<dbReference type="AlphaFoldDB" id="A0A7J7JVE7"/>
<dbReference type="EMBL" id="VXIV02001775">
    <property type="protein sequence ID" value="KAF6029933.1"/>
    <property type="molecule type" value="Genomic_DNA"/>
</dbReference>
<evidence type="ECO:0000313" key="1">
    <source>
        <dbReference type="EMBL" id="KAF6029933.1"/>
    </source>
</evidence>